<proteinExistence type="predicted"/>
<evidence type="ECO:0000256" key="1">
    <source>
        <dbReference type="SAM" id="MobiDB-lite"/>
    </source>
</evidence>
<name>A0A255DUM7_9MYCO</name>
<comment type="caution">
    <text evidence="2">The sequence shown here is derived from an EMBL/GenBank/DDBJ whole genome shotgun (WGS) entry which is preliminary data.</text>
</comment>
<protein>
    <submittedName>
        <fullName evidence="2">Uncharacterized protein</fullName>
    </submittedName>
</protein>
<keyword evidence="3" id="KW-1185">Reference proteome</keyword>
<evidence type="ECO:0000313" key="3">
    <source>
        <dbReference type="Proteomes" id="UP000216063"/>
    </source>
</evidence>
<reference evidence="2 3" key="1">
    <citation type="submission" date="2017-07" db="EMBL/GenBank/DDBJ databases">
        <title>The new phylogeny of genus Mycobacterium.</title>
        <authorList>
            <person name="Tortoli E."/>
            <person name="Trovato A."/>
            <person name="Cirillo D.M."/>
        </authorList>
    </citation>
    <scope>NUCLEOTIDE SEQUENCE [LARGE SCALE GENOMIC DNA]</scope>
    <source>
        <strain evidence="2 3">ATCC 33027</strain>
    </source>
</reference>
<gene>
    <name evidence="2" type="ORF">CG716_00660</name>
</gene>
<dbReference type="Proteomes" id="UP000216063">
    <property type="component" value="Unassembled WGS sequence"/>
</dbReference>
<dbReference type="EMBL" id="NOZR01000001">
    <property type="protein sequence ID" value="OYN82760.1"/>
    <property type="molecule type" value="Genomic_DNA"/>
</dbReference>
<organism evidence="2 3">
    <name type="scientific">Mycolicibacterium sphagni</name>
    <dbReference type="NCBI Taxonomy" id="1786"/>
    <lineage>
        <taxon>Bacteria</taxon>
        <taxon>Bacillati</taxon>
        <taxon>Actinomycetota</taxon>
        <taxon>Actinomycetes</taxon>
        <taxon>Mycobacteriales</taxon>
        <taxon>Mycobacteriaceae</taxon>
        <taxon>Mycolicibacterium</taxon>
    </lineage>
</organism>
<feature type="region of interest" description="Disordered" evidence="1">
    <location>
        <begin position="36"/>
        <end position="55"/>
    </location>
</feature>
<dbReference type="AlphaFoldDB" id="A0A255DUM7"/>
<evidence type="ECO:0000313" key="2">
    <source>
        <dbReference type="EMBL" id="OYN82760.1"/>
    </source>
</evidence>
<accession>A0A255DUM7</accession>
<sequence>MLLRRSVLTETSTESMEGQVAIEHLSKAGDLIALLDDVPNRSPGDGSRPLALPSRRHRGDNVVTVGVGYHVAASSG</sequence>